<dbReference type="AlphaFoldDB" id="A0A6A0H1N8"/>
<dbReference type="EMBL" id="JQDR03009041">
    <property type="protein sequence ID" value="KAA0196280.1"/>
    <property type="molecule type" value="Genomic_DNA"/>
</dbReference>
<evidence type="ECO:0000313" key="14">
    <source>
        <dbReference type="RefSeq" id="XP_018008042.1"/>
    </source>
</evidence>
<keyword evidence="6" id="KW-0007">Acetylation</keyword>
<evidence type="ECO:0000256" key="8">
    <source>
        <dbReference type="ARBA" id="ARBA00023132"/>
    </source>
</evidence>
<evidence type="ECO:0000256" key="6">
    <source>
        <dbReference type="ARBA" id="ARBA00022990"/>
    </source>
</evidence>
<comment type="subcellular location">
    <subcellularLocation>
        <location evidence="1">Nucleus</location>
        <location evidence="1">Nuclear pore complex</location>
    </subcellularLocation>
</comment>
<evidence type="ECO:0000259" key="11">
    <source>
        <dbReference type="PROSITE" id="PS50196"/>
    </source>
</evidence>
<keyword evidence="8" id="KW-0906">Nuclear pore complex</keyword>
<dbReference type="InterPro" id="IPR000156">
    <property type="entry name" value="Ran_bind_dom"/>
</dbReference>
<evidence type="ECO:0000256" key="4">
    <source>
        <dbReference type="ARBA" id="ARBA00022816"/>
    </source>
</evidence>
<dbReference type="SUPFAM" id="SSF50729">
    <property type="entry name" value="PH domain-like"/>
    <property type="match status" value="1"/>
</dbReference>
<evidence type="ECO:0000256" key="9">
    <source>
        <dbReference type="ARBA" id="ARBA00023242"/>
    </source>
</evidence>
<dbReference type="Proteomes" id="UP000711488">
    <property type="component" value="Unassembled WGS sequence"/>
</dbReference>
<dbReference type="Proteomes" id="UP000694843">
    <property type="component" value="Unplaced"/>
</dbReference>
<dbReference type="OrthoDB" id="10062131at2759"/>
<evidence type="ECO:0000256" key="5">
    <source>
        <dbReference type="ARBA" id="ARBA00022927"/>
    </source>
</evidence>
<keyword evidence="2" id="KW-0813">Transport</keyword>
<dbReference type="RefSeq" id="XP_018008042.1">
    <property type="nucleotide sequence ID" value="XM_018152553.2"/>
</dbReference>
<protein>
    <submittedName>
        <fullName evidence="14">Nuclear pore complex protein Nup50-like</fullName>
    </submittedName>
</protein>
<dbReference type="GO" id="GO:0005643">
    <property type="term" value="C:nuclear pore"/>
    <property type="evidence" value="ECO:0007669"/>
    <property type="project" value="UniProtKB-SubCell"/>
</dbReference>
<feature type="compositionally biased region" description="Low complexity" evidence="10">
    <location>
        <begin position="138"/>
        <end position="147"/>
    </location>
</feature>
<feature type="region of interest" description="Disordered" evidence="10">
    <location>
        <begin position="1"/>
        <end position="69"/>
    </location>
</feature>
<name>A0A6A0H1N8_HYAAZ</name>
<evidence type="ECO:0000256" key="1">
    <source>
        <dbReference type="ARBA" id="ARBA00004567"/>
    </source>
</evidence>
<organism evidence="12">
    <name type="scientific">Hyalella azteca</name>
    <name type="common">Amphipod</name>
    <dbReference type="NCBI Taxonomy" id="294128"/>
    <lineage>
        <taxon>Eukaryota</taxon>
        <taxon>Metazoa</taxon>
        <taxon>Ecdysozoa</taxon>
        <taxon>Arthropoda</taxon>
        <taxon>Crustacea</taxon>
        <taxon>Multicrustacea</taxon>
        <taxon>Malacostraca</taxon>
        <taxon>Eumalacostraca</taxon>
        <taxon>Peracarida</taxon>
        <taxon>Amphipoda</taxon>
        <taxon>Senticaudata</taxon>
        <taxon>Talitrida</taxon>
        <taxon>Talitroidea</taxon>
        <taxon>Hyalellidae</taxon>
        <taxon>Hyalella</taxon>
    </lineage>
</organism>
<keyword evidence="4" id="KW-0509">mRNA transport</keyword>
<dbReference type="InterPro" id="IPR015007">
    <property type="entry name" value="NUP2/50/61"/>
</dbReference>
<feature type="domain" description="RanBD1" evidence="11">
    <location>
        <begin position="394"/>
        <end position="541"/>
    </location>
</feature>
<dbReference type="PROSITE" id="PS50196">
    <property type="entry name" value="RANBD1"/>
    <property type="match status" value="1"/>
</dbReference>
<dbReference type="Pfam" id="PF00638">
    <property type="entry name" value="Ran_BP1"/>
    <property type="match status" value="1"/>
</dbReference>
<proteinExistence type="predicted"/>
<evidence type="ECO:0000256" key="7">
    <source>
        <dbReference type="ARBA" id="ARBA00023010"/>
    </source>
</evidence>
<dbReference type="GO" id="GO:0051028">
    <property type="term" value="P:mRNA transport"/>
    <property type="evidence" value="ECO:0007669"/>
    <property type="project" value="UniProtKB-KW"/>
</dbReference>
<evidence type="ECO:0000313" key="12">
    <source>
        <dbReference type="EMBL" id="KAA0196280.1"/>
    </source>
</evidence>
<reference evidence="14" key="4">
    <citation type="submission" date="2025-04" db="UniProtKB">
        <authorList>
            <consortium name="RefSeq"/>
        </authorList>
    </citation>
    <scope>IDENTIFICATION</scope>
    <source>
        <tissue evidence="14">Whole organism</tissue>
    </source>
</reference>
<dbReference type="PANTHER" id="PTHR23138">
    <property type="entry name" value="RAN BINDING PROTEIN"/>
    <property type="match status" value="1"/>
</dbReference>
<keyword evidence="13" id="KW-1185">Reference proteome</keyword>
<reference evidence="12" key="2">
    <citation type="journal article" date="2018" name="Environ. Sci. Technol.">
        <title>The Toxicogenome of Hyalella azteca: A Model for Sediment Ecotoxicology and Evolutionary Toxicology.</title>
        <authorList>
            <person name="Poynton H.C."/>
            <person name="Hasenbein S."/>
            <person name="Benoit J.B."/>
            <person name="Sepulveda M.S."/>
            <person name="Poelchau M.F."/>
            <person name="Hughes D.S.T."/>
            <person name="Murali S.C."/>
            <person name="Chen S."/>
            <person name="Glastad K.M."/>
            <person name="Goodisman M.A.D."/>
            <person name="Werren J.H."/>
            <person name="Vineis J.H."/>
            <person name="Bowen J.L."/>
            <person name="Friedrich M."/>
            <person name="Jones J."/>
            <person name="Robertson H.M."/>
            <person name="Feyereisen R."/>
            <person name="Mechler-Hickson A."/>
            <person name="Mathers N."/>
            <person name="Lee C.E."/>
            <person name="Colbourne J.K."/>
            <person name="Biales A."/>
            <person name="Johnston J.S."/>
            <person name="Wellborn G.A."/>
            <person name="Rosendale A.J."/>
            <person name="Cridge A.G."/>
            <person name="Munoz-Torres M.C."/>
            <person name="Bain P.A."/>
            <person name="Manny A.R."/>
            <person name="Major K.M."/>
            <person name="Lambert F.N."/>
            <person name="Vulpe C.D."/>
            <person name="Tuck P."/>
            <person name="Blalock B.J."/>
            <person name="Lin Y.Y."/>
            <person name="Smith M.E."/>
            <person name="Ochoa-Acuna H."/>
            <person name="Chen M.M."/>
            <person name="Childers C.P."/>
            <person name="Qu J."/>
            <person name="Dugan S."/>
            <person name="Lee S.L."/>
            <person name="Chao H."/>
            <person name="Dinh H."/>
            <person name="Han Y."/>
            <person name="Doddapaneni H."/>
            <person name="Worley K.C."/>
            <person name="Muzny D.M."/>
            <person name="Gibbs R.A."/>
            <person name="Richards S."/>
        </authorList>
    </citation>
    <scope>NUCLEOTIDE SEQUENCE</scope>
    <source>
        <strain evidence="12">HAZT.00-mixed</strain>
        <tissue evidence="12">Whole organism</tissue>
    </source>
</reference>
<evidence type="ECO:0000313" key="13">
    <source>
        <dbReference type="Proteomes" id="UP000694843"/>
    </source>
</evidence>
<dbReference type="GeneID" id="108665758"/>
<evidence type="ECO:0000256" key="10">
    <source>
        <dbReference type="SAM" id="MobiDB-lite"/>
    </source>
</evidence>
<sequence>MAKRPAGSDLNRDNWDQDDEPEQQAFGDGAFQRASEEELARRKIKVAKRRSDLVTSDGSDKPSVFKNFSGFSGMTNASSSATTFDFGAKSSSEPKSEMKKLFEASSFKPSTSIGSSTLPTFSFSSSTSNKENSKPLESNSTSVNGSASSSELLKKLSGSEGDSNKVFHEKLKLLNEGVLQWVHKHVTANCLINLNPVFDDYRKHFDALEKQFMPKFEKSASTSSASSSTVVSSASSSPSLSSTNVTSPKNANEAAFSVTDSVKPVFSFGGGTDLKPKENPVPGKVDVSKPAFSFMSSTSTNSVPSVTFSESKDKNVRTLDPKQSFPEGVTSGLFCFGSAVAPKSGSGSGGFSLGSGMNFGAKENTGFSFGGGALSSGAKEGSGFSGFGSKSALTFAPVPPIASESKTEEDEEETPPKPEVLEVKEENSFYEKKCKLFYKKDGSYADRGVGTLFLKTVGDTKKTQLIMRAATALGNVLLNIVLNSSLPTQRMGKNNVLIVCVPNPPLDNKEGTDKPVTMLIRVKTSEDADELFKQINDHKGD</sequence>
<feature type="region of interest" description="Disordered" evidence="10">
    <location>
        <begin position="400"/>
        <end position="420"/>
    </location>
</feature>
<evidence type="ECO:0000256" key="3">
    <source>
        <dbReference type="ARBA" id="ARBA00022737"/>
    </source>
</evidence>
<dbReference type="CDD" id="cd13170">
    <property type="entry name" value="RanBD_NUP50"/>
    <property type="match status" value="1"/>
</dbReference>
<dbReference type="GO" id="GO:0006606">
    <property type="term" value="P:protein import into nucleus"/>
    <property type="evidence" value="ECO:0007669"/>
    <property type="project" value="TreeGrafter"/>
</dbReference>
<dbReference type="InterPro" id="IPR011993">
    <property type="entry name" value="PH-like_dom_sf"/>
</dbReference>
<evidence type="ECO:0000256" key="2">
    <source>
        <dbReference type="ARBA" id="ARBA00022448"/>
    </source>
</evidence>
<feature type="compositionally biased region" description="Low complexity" evidence="10">
    <location>
        <begin position="227"/>
        <end position="247"/>
    </location>
</feature>
<reference evidence="12" key="3">
    <citation type="submission" date="2019-06" db="EMBL/GenBank/DDBJ databases">
        <authorList>
            <person name="Poynton C."/>
            <person name="Hasenbein S."/>
            <person name="Benoit J.B."/>
            <person name="Sepulveda M.S."/>
            <person name="Poelchau M.F."/>
            <person name="Murali S.C."/>
            <person name="Chen S."/>
            <person name="Glastad K.M."/>
            <person name="Werren J.H."/>
            <person name="Vineis J.H."/>
            <person name="Bowen J.L."/>
            <person name="Friedrich M."/>
            <person name="Jones J."/>
            <person name="Robertson H.M."/>
            <person name="Feyereisen R."/>
            <person name="Mechler-Hickson A."/>
            <person name="Mathers N."/>
            <person name="Lee C.E."/>
            <person name="Colbourne J.K."/>
            <person name="Biales A."/>
            <person name="Johnston J.S."/>
            <person name="Wellborn G.A."/>
            <person name="Rosendale A.J."/>
            <person name="Cridge A.G."/>
            <person name="Munoz-Torres M.C."/>
            <person name="Bain P.A."/>
            <person name="Manny A.R."/>
            <person name="Major K.M."/>
            <person name="Lambert F.N."/>
            <person name="Vulpe C.D."/>
            <person name="Tuck P."/>
            <person name="Blalock B.J."/>
            <person name="Lin Y.-Y."/>
            <person name="Smith M.E."/>
            <person name="Ochoa-Acuna H."/>
            <person name="Chen M.-J.M."/>
            <person name="Childers C.P."/>
            <person name="Qu J."/>
            <person name="Dugan S."/>
            <person name="Lee S.L."/>
            <person name="Chao H."/>
            <person name="Dinh H."/>
            <person name="Han Y."/>
            <person name="Doddapaneni H."/>
            <person name="Worley K.C."/>
            <person name="Muzny D.M."/>
            <person name="Gibbs R.A."/>
            <person name="Richards S."/>
        </authorList>
    </citation>
    <scope>NUCLEOTIDE SEQUENCE</scope>
    <source>
        <strain evidence="12">HAZT.00-mixed</strain>
        <tissue evidence="12">Whole organism</tissue>
    </source>
</reference>
<feature type="region of interest" description="Disordered" evidence="10">
    <location>
        <begin position="124"/>
        <end position="147"/>
    </location>
</feature>
<dbReference type="PANTHER" id="PTHR23138:SF141">
    <property type="entry name" value="NUCLEAR PORE COMPLEX PROTEIN NUP50"/>
    <property type="match status" value="1"/>
</dbReference>
<gene>
    <name evidence="14" type="primary">LOC108665758</name>
    <name evidence="12" type="ORF">HAZT_HAZT010891</name>
</gene>
<dbReference type="KEGG" id="hazt:108665758"/>
<feature type="region of interest" description="Disordered" evidence="10">
    <location>
        <begin position="227"/>
        <end position="248"/>
    </location>
</feature>
<dbReference type="SMART" id="SM00160">
    <property type="entry name" value="RanBD"/>
    <property type="match status" value="1"/>
</dbReference>
<dbReference type="InterPro" id="IPR045255">
    <property type="entry name" value="RanBP1-like"/>
</dbReference>
<dbReference type="OMA" id="GIPCQRM"/>
<accession>A0A6A0H1N8</accession>
<dbReference type="Pfam" id="PF08911">
    <property type="entry name" value="NUP50"/>
    <property type="match status" value="1"/>
</dbReference>
<dbReference type="Gene3D" id="2.30.29.30">
    <property type="entry name" value="Pleckstrin-homology domain (PH domain)/Phosphotyrosine-binding domain (PTB)"/>
    <property type="match status" value="1"/>
</dbReference>
<keyword evidence="3" id="KW-0677">Repeat</keyword>
<keyword evidence="9" id="KW-0539">Nucleus</keyword>
<reference evidence="12" key="1">
    <citation type="submission" date="2014-08" db="EMBL/GenBank/DDBJ databases">
        <authorList>
            <person name="Murali S."/>
            <person name="Richards S."/>
            <person name="Bandaranaike D."/>
            <person name="Bellair M."/>
            <person name="Blankenburg K."/>
            <person name="Chao H."/>
            <person name="Dinh H."/>
            <person name="Doddapaneni H."/>
            <person name="Dugan-Rocha S."/>
            <person name="Elkadiri S."/>
            <person name="Gnanaolivu R."/>
            <person name="Hughes D."/>
            <person name="Lee S."/>
            <person name="Li M."/>
            <person name="Ming W."/>
            <person name="Munidasa M."/>
            <person name="Muniz J."/>
            <person name="Nguyen L."/>
            <person name="Osuji N."/>
            <person name="Pu L.-L."/>
            <person name="Puazo M."/>
            <person name="Skinner E."/>
            <person name="Qu C."/>
            <person name="Quiroz J."/>
            <person name="Raj R."/>
            <person name="Weissenberger G."/>
            <person name="Xin Y."/>
            <person name="Zou X."/>
            <person name="Han Y."/>
            <person name="Worley K."/>
            <person name="Muzny D."/>
            <person name="Gibbs R."/>
        </authorList>
    </citation>
    <scope>NUCLEOTIDE SEQUENCE</scope>
    <source>
        <strain evidence="12">HAZT.00-mixed</strain>
        <tissue evidence="12">Whole organism</tissue>
    </source>
</reference>
<keyword evidence="7" id="KW-0811">Translocation</keyword>
<keyword evidence="5" id="KW-0653">Protein transport</keyword>